<feature type="transmembrane region" description="Helical" evidence="1">
    <location>
        <begin position="71"/>
        <end position="90"/>
    </location>
</feature>
<dbReference type="PANTHER" id="PTHR40031:SF1">
    <property type="entry name" value="MEMBRANE-BOUND METAL-DEPENDENT HYDROLASE"/>
    <property type="match status" value="1"/>
</dbReference>
<evidence type="ECO:0000313" key="3">
    <source>
        <dbReference type="Proteomes" id="UP001596528"/>
    </source>
</evidence>
<dbReference type="InterPro" id="IPR007404">
    <property type="entry name" value="YdjM-like"/>
</dbReference>
<feature type="transmembrane region" description="Helical" evidence="1">
    <location>
        <begin position="161"/>
        <end position="179"/>
    </location>
</feature>
<comment type="caution">
    <text evidence="2">The sequence shown here is derived from an EMBL/GenBank/DDBJ whole genome shotgun (WGS) entry which is preliminary data.</text>
</comment>
<protein>
    <submittedName>
        <fullName evidence="2">Metal-dependent hydrolase</fullName>
    </submittedName>
</protein>
<gene>
    <name evidence="2" type="ORF">ACFQWB_12795</name>
</gene>
<keyword evidence="1" id="KW-0472">Membrane</keyword>
<feature type="transmembrane region" description="Helical" evidence="1">
    <location>
        <begin position="136"/>
        <end position="155"/>
    </location>
</feature>
<sequence>MDTGSHLIFGLTLAGLAWNDPAVSSDPNLALAVGTAAVLGSNAPDADGIARLRGRSFYVRHHRGWSHAWPSWFAWAALIAVPVSLIFGVPEHAGKVYGWTFAAVALHVLLDALNAYGVQCLRPFSRRWVHLDALPLFDPVIAAVHLAGLAGWIFGLPPGPVFAGVYAATFGYAGVRWAVTAWLQRRVPAHIGLAGRCMIVPGLWLRRWQFVIETDRAYVTGHAILTRSGRPAILVRERYEKSVGEDHEVIRSTLQTDGVRAFLGFAQYVYVRWAKSGDGYEVQWRDVRFWNDRELPFGVDVQLDRDLKVVRDRIGWNKRYWEAPYV</sequence>
<dbReference type="EMBL" id="JBHTGQ010000028">
    <property type="protein sequence ID" value="MFC7750798.1"/>
    <property type="molecule type" value="Genomic_DNA"/>
</dbReference>
<evidence type="ECO:0000256" key="1">
    <source>
        <dbReference type="SAM" id="Phobius"/>
    </source>
</evidence>
<proteinExistence type="predicted"/>
<dbReference type="PANTHER" id="PTHR40031">
    <property type="entry name" value="HYPOTHETICAL MEMBRANE SPANNING PROTEIN"/>
    <property type="match status" value="1"/>
</dbReference>
<keyword evidence="2" id="KW-0378">Hydrolase</keyword>
<dbReference type="Proteomes" id="UP001596528">
    <property type="component" value="Unassembled WGS sequence"/>
</dbReference>
<accession>A0ABW2V6A5</accession>
<dbReference type="InterPro" id="IPR053170">
    <property type="entry name" value="Transcription_regulator"/>
</dbReference>
<name>A0ABW2V6A5_9BACL</name>
<feature type="transmembrane region" description="Helical" evidence="1">
    <location>
        <begin position="96"/>
        <end position="116"/>
    </location>
</feature>
<organism evidence="2 3">
    <name type="scientific">Paenibacillus thermoaerophilus</name>
    <dbReference type="NCBI Taxonomy" id="1215385"/>
    <lineage>
        <taxon>Bacteria</taxon>
        <taxon>Bacillati</taxon>
        <taxon>Bacillota</taxon>
        <taxon>Bacilli</taxon>
        <taxon>Bacillales</taxon>
        <taxon>Paenibacillaceae</taxon>
        <taxon>Paenibacillus</taxon>
    </lineage>
</organism>
<keyword evidence="1" id="KW-0812">Transmembrane</keyword>
<keyword evidence="1" id="KW-1133">Transmembrane helix</keyword>
<dbReference type="RefSeq" id="WP_138789120.1">
    <property type="nucleotide sequence ID" value="NZ_JBHTGQ010000028.1"/>
</dbReference>
<dbReference type="Pfam" id="PF04307">
    <property type="entry name" value="YdjM"/>
    <property type="match status" value="1"/>
</dbReference>
<keyword evidence="3" id="KW-1185">Reference proteome</keyword>
<reference evidence="3" key="1">
    <citation type="journal article" date="2019" name="Int. J. Syst. Evol. Microbiol.">
        <title>The Global Catalogue of Microorganisms (GCM) 10K type strain sequencing project: providing services to taxonomists for standard genome sequencing and annotation.</title>
        <authorList>
            <consortium name="The Broad Institute Genomics Platform"/>
            <consortium name="The Broad Institute Genome Sequencing Center for Infectious Disease"/>
            <person name="Wu L."/>
            <person name="Ma J."/>
        </authorList>
    </citation>
    <scope>NUCLEOTIDE SEQUENCE [LARGE SCALE GENOMIC DNA]</scope>
    <source>
        <strain evidence="3">JCM 18657</strain>
    </source>
</reference>
<dbReference type="GO" id="GO:0016787">
    <property type="term" value="F:hydrolase activity"/>
    <property type="evidence" value="ECO:0007669"/>
    <property type="project" value="UniProtKB-KW"/>
</dbReference>
<evidence type="ECO:0000313" key="2">
    <source>
        <dbReference type="EMBL" id="MFC7750798.1"/>
    </source>
</evidence>